<feature type="region of interest" description="Disordered" evidence="1">
    <location>
        <begin position="66"/>
        <end position="94"/>
    </location>
</feature>
<protein>
    <submittedName>
        <fullName evidence="2">Uncharacterized protein</fullName>
    </submittedName>
</protein>
<dbReference type="Proteomes" id="UP000054516">
    <property type="component" value="Unassembled WGS sequence"/>
</dbReference>
<dbReference type="AlphaFoldDB" id="A0A1S8A9P3"/>
<proteinExistence type="predicted"/>
<evidence type="ECO:0000256" key="1">
    <source>
        <dbReference type="SAM" id="MobiDB-lite"/>
    </source>
</evidence>
<evidence type="ECO:0000313" key="3">
    <source>
        <dbReference type="Proteomes" id="UP000054516"/>
    </source>
</evidence>
<reference evidence="2" key="1">
    <citation type="submission" date="2016-03" db="EMBL/GenBank/DDBJ databases">
        <title>Draft genome sequence of Rosellinia necatrix.</title>
        <authorList>
            <person name="Kanematsu S."/>
        </authorList>
    </citation>
    <scope>NUCLEOTIDE SEQUENCE [LARGE SCALE GENOMIC DNA]</scope>
    <source>
        <strain evidence="2">W97</strain>
    </source>
</reference>
<gene>
    <name evidence="2" type="ORF">SAMD00023353_4700110</name>
</gene>
<sequence>MADECCLTHMLENEGFSLDDSYVDLGVAEKPEPHDQQANPNPMAMSEMSYQQHECPMPYEQHECTHKTANSGASYEQPYEQHDGTDQAARANSPYSEDVVEYEVRTTDVVAEMMDWLSSSGAIQTGNEVTMNGLTPQPKAQTPAHSQSLDECMVDDFTYEEQDEYSAALLF</sequence>
<organism evidence="2">
    <name type="scientific">Rosellinia necatrix</name>
    <name type="common">White root-rot fungus</name>
    <dbReference type="NCBI Taxonomy" id="77044"/>
    <lineage>
        <taxon>Eukaryota</taxon>
        <taxon>Fungi</taxon>
        <taxon>Dikarya</taxon>
        <taxon>Ascomycota</taxon>
        <taxon>Pezizomycotina</taxon>
        <taxon>Sordariomycetes</taxon>
        <taxon>Xylariomycetidae</taxon>
        <taxon>Xylariales</taxon>
        <taxon>Xylariaceae</taxon>
        <taxon>Rosellinia</taxon>
    </lineage>
</organism>
<dbReference type="EMBL" id="DF977492">
    <property type="protein sequence ID" value="GAW26743.1"/>
    <property type="molecule type" value="Genomic_DNA"/>
</dbReference>
<keyword evidence="3" id="KW-1185">Reference proteome</keyword>
<name>A0A1S8A9P3_ROSNE</name>
<accession>A0A1S8A9P3</accession>
<evidence type="ECO:0000313" key="2">
    <source>
        <dbReference type="EMBL" id="GAW26743.1"/>
    </source>
</evidence>